<gene>
    <name evidence="2" type="ORF">GSOID_T00011145001</name>
</gene>
<protein>
    <submittedName>
        <fullName evidence="2">Uncharacterized protein</fullName>
    </submittedName>
</protein>
<dbReference type="EMBL" id="FN653053">
    <property type="protein sequence ID" value="CBY10210.1"/>
    <property type="molecule type" value="Genomic_DNA"/>
</dbReference>
<name>E4XHZ4_OIKDI</name>
<proteinExistence type="predicted"/>
<keyword evidence="1" id="KW-0472">Membrane</keyword>
<reference evidence="2 3" key="1">
    <citation type="journal article" date="2010" name="Science">
        <title>Plasticity of animal genome architecture unmasked by rapid evolution of a pelagic tunicate.</title>
        <authorList>
            <person name="Denoeud F."/>
            <person name="Henriet S."/>
            <person name="Mungpakdee S."/>
            <person name="Aury J.M."/>
            <person name="Da Silva C."/>
            <person name="Brinkmann H."/>
            <person name="Mikhaleva J."/>
            <person name="Olsen L.C."/>
            <person name="Jubin C."/>
            <person name="Canestro C."/>
            <person name="Bouquet J.M."/>
            <person name="Danks G."/>
            <person name="Poulain J."/>
            <person name="Campsteijn C."/>
            <person name="Adamski M."/>
            <person name="Cross I."/>
            <person name="Yadetie F."/>
            <person name="Muffato M."/>
            <person name="Louis A."/>
            <person name="Butcher S."/>
            <person name="Tsagkogeorga G."/>
            <person name="Konrad A."/>
            <person name="Singh S."/>
            <person name="Jensen M.F."/>
            <person name="Cong E.H."/>
            <person name="Eikeseth-Otteraa H."/>
            <person name="Noel B."/>
            <person name="Anthouard V."/>
            <person name="Porcel B.M."/>
            <person name="Kachouri-Lafond R."/>
            <person name="Nishino A."/>
            <person name="Ugolini M."/>
            <person name="Chourrout P."/>
            <person name="Nishida H."/>
            <person name="Aasland R."/>
            <person name="Huzurbazar S."/>
            <person name="Westhof E."/>
            <person name="Delsuc F."/>
            <person name="Lehrach H."/>
            <person name="Reinhardt R."/>
            <person name="Weissenbach J."/>
            <person name="Roy S.W."/>
            <person name="Artiguenave F."/>
            <person name="Postlethwait J.H."/>
            <person name="Manak J.R."/>
            <person name="Thompson E.M."/>
            <person name="Jaillon O."/>
            <person name="Du Pasquier L."/>
            <person name="Boudinot P."/>
            <person name="Liberles D.A."/>
            <person name="Volff J.N."/>
            <person name="Philippe H."/>
            <person name="Lenhard B."/>
            <person name="Roest Crollius H."/>
            <person name="Wincker P."/>
            <person name="Chourrout D."/>
        </authorList>
    </citation>
    <scope>NUCLEOTIDE SEQUENCE [LARGE SCALE GENOMIC DNA]</scope>
</reference>
<dbReference type="AlphaFoldDB" id="E4XHZ4"/>
<keyword evidence="1" id="KW-0812">Transmembrane</keyword>
<organism evidence="2 3">
    <name type="scientific">Oikopleura dioica</name>
    <name type="common">Tunicate</name>
    <dbReference type="NCBI Taxonomy" id="34765"/>
    <lineage>
        <taxon>Eukaryota</taxon>
        <taxon>Metazoa</taxon>
        <taxon>Chordata</taxon>
        <taxon>Tunicata</taxon>
        <taxon>Appendicularia</taxon>
        <taxon>Copelata</taxon>
        <taxon>Oikopleuridae</taxon>
        <taxon>Oikopleura</taxon>
    </lineage>
</organism>
<keyword evidence="3" id="KW-1185">Reference proteome</keyword>
<dbReference type="Proteomes" id="UP000001307">
    <property type="component" value="Unassembled WGS sequence"/>
</dbReference>
<evidence type="ECO:0000313" key="2">
    <source>
        <dbReference type="EMBL" id="CBY10210.1"/>
    </source>
</evidence>
<accession>E4XHZ4</accession>
<keyword evidence="1" id="KW-1133">Transmembrane helix</keyword>
<evidence type="ECO:0000256" key="1">
    <source>
        <dbReference type="SAM" id="Phobius"/>
    </source>
</evidence>
<sequence length="239" mass="27874">MARSELSRIELFVLITSIFSLILLGAASFYAINKPASLPTKNDTQAFDFFERKSEKKDFGGVEVLINGEVRKAEFFKEYVQYEAAKNFCEESKSFLPKQLFRILQPSFLQEKIFWLAENEVSRNQLVEKRRDLIIYMPTNDAREYCAMSFISENDTDYGASYFYLFLCVADLRDAAGRFILFKNSTIDCDPFIIKREHLVQKSIGSRVGLNKTFVCRDLVDNKITGKFSFFFFSFFQRF</sequence>
<evidence type="ECO:0000313" key="3">
    <source>
        <dbReference type="Proteomes" id="UP000001307"/>
    </source>
</evidence>
<feature type="transmembrane region" description="Helical" evidence="1">
    <location>
        <begin position="12"/>
        <end position="32"/>
    </location>
</feature>
<dbReference type="InParanoid" id="E4XHZ4"/>